<name>A0ABP6CPQ6_9ACTN</name>
<feature type="transmembrane region" description="Helical" evidence="2">
    <location>
        <begin position="43"/>
        <end position="67"/>
    </location>
</feature>
<keyword evidence="2" id="KW-0812">Transmembrane</keyword>
<feature type="compositionally biased region" description="Basic and acidic residues" evidence="1">
    <location>
        <begin position="309"/>
        <end position="320"/>
    </location>
</feature>
<feature type="compositionally biased region" description="Pro residues" evidence="1">
    <location>
        <begin position="360"/>
        <end position="372"/>
    </location>
</feature>
<feature type="transmembrane region" description="Helical" evidence="2">
    <location>
        <begin position="135"/>
        <end position="162"/>
    </location>
</feature>
<evidence type="ECO:0008006" key="5">
    <source>
        <dbReference type="Google" id="ProtNLM"/>
    </source>
</evidence>
<keyword evidence="2" id="KW-0472">Membrane</keyword>
<evidence type="ECO:0000256" key="2">
    <source>
        <dbReference type="SAM" id="Phobius"/>
    </source>
</evidence>
<accession>A0ABP6CPQ6</accession>
<feature type="region of interest" description="Disordered" evidence="1">
    <location>
        <begin position="309"/>
        <end position="372"/>
    </location>
</feature>
<protein>
    <recommendedName>
        <fullName evidence="5">Glycerophosphoryl diester phosphodiesterase membrane domain-containing protein</fullName>
    </recommendedName>
</protein>
<proteinExistence type="predicted"/>
<dbReference type="EMBL" id="BAAATD010000011">
    <property type="protein sequence ID" value="GAA2623347.1"/>
    <property type="molecule type" value="Genomic_DNA"/>
</dbReference>
<feature type="transmembrane region" description="Helical" evidence="2">
    <location>
        <begin position="87"/>
        <end position="114"/>
    </location>
</feature>
<dbReference type="RefSeq" id="WP_344546710.1">
    <property type="nucleotide sequence ID" value="NZ_BAAATD010000011.1"/>
</dbReference>
<dbReference type="Proteomes" id="UP001501509">
    <property type="component" value="Unassembled WGS sequence"/>
</dbReference>
<keyword evidence="4" id="KW-1185">Reference proteome</keyword>
<feature type="transmembrane region" description="Helical" evidence="2">
    <location>
        <begin position="224"/>
        <end position="246"/>
    </location>
</feature>
<evidence type="ECO:0000313" key="3">
    <source>
        <dbReference type="EMBL" id="GAA2623347.1"/>
    </source>
</evidence>
<comment type="caution">
    <text evidence="3">The sequence shown here is derived from an EMBL/GenBank/DDBJ whole genome shotgun (WGS) entry which is preliminary data.</text>
</comment>
<organism evidence="3 4">
    <name type="scientific">Actinomadura fulvescens</name>
    <dbReference type="NCBI Taxonomy" id="46160"/>
    <lineage>
        <taxon>Bacteria</taxon>
        <taxon>Bacillati</taxon>
        <taxon>Actinomycetota</taxon>
        <taxon>Actinomycetes</taxon>
        <taxon>Streptosporangiales</taxon>
        <taxon>Thermomonosporaceae</taxon>
        <taxon>Actinomadura</taxon>
    </lineage>
</organism>
<evidence type="ECO:0000313" key="4">
    <source>
        <dbReference type="Proteomes" id="UP001501509"/>
    </source>
</evidence>
<keyword evidence="2" id="KW-1133">Transmembrane helix</keyword>
<reference evidence="4" key="1">
    <citation type="journal article" date="2019" name="Int. J. Syst. Evol. Microbiol.">
        <title>The Global Catalogue of Microorganisms (GCM) 10K type strain sequencing project: providing services to taxonomists for standard genome sequencing and annotation.</title>
        <authorList>
            <consortium name="The Broad Institute Genomics Platform"/>
            <consortium name="The Broad Institute Genome Sequencing Center for Infectious Disease"/>
            <person name="Wu L."/>
            <person name="Ma J."/>
        </authorList>
    </citation>
    <scope>NUCLEOTIDE SEQUENCE [LARGE SCALE GENOMIC DNA]</scope>
    <source>
        <strain evidence="4">JCM 6833</strain>
    </source>
</reference>
<gene>
    <name evidence="3" type="ORF">GCM10010411_69370</name>
</gene>
<feature type="transmembrane region" description="Helical" evidence="2">
    <location>
        <begin position="279"/>
        <end position="298"/>
    </location>
</feature>
<evidence type="ECO:0000256" key="1">
    <source>
        <dbReference type="SAM" id="MobiDB-lite"/>
    </source>
</evidence>
<feature type="transmembrane region" description="Helical" evidence="2">
    <location>
        <begin position="174"/>
        <end position="203"/>
    </location>
</feature>
<sequence>MPGPKGWEPGDAPLLGGDVPFRPMSISEMMDGAIAGIRRHPRAALGSAVAVTTVIQVIGSLTAYYLVGPEASGGITRSRFWQDVGTQLWLGALGMTLSAYGIILLAGFLGPVLGRSMFERPASLRQAWRDTRPRLGRLAAVSAVIILASLAGLVLPMVPFALLVAAEAHPALTVLAGVIAIPAGVALMVWLYNLLLLAAPAVVLERQTFTGALRRATALSRGRWWRTCGTLLLTMMITFFMGFLALRIPFLVIDMIFFDRDPHGTELVLKLALDTAGRIVSWSVVLPFDAGVIALLYFDRRMRREGLDLDLRTRPPDDPVHAPGRAAEQAAHDAAESVPAGGGSGDDGFFDLWRPSPLITQPPPPADPRGFS</sequence>